<name>A0A1E7FT98_9STRA</name>
<dbReference type="EMBL" id="KV784354">
    <property type="protein sequence ID" value="OEU21400.1"/>
    <property type="molecule type" value="Genomic_DNA"/>
</dbReference>
<feature type="compositionally biased region" description="Basic residues" evidence="1">
    <location>
        <begin position="1"/>
        <end position="13"/>
    </location>
</feature>
<dbReference type="GO" id="GO:0003993">
    <property type="term" value="F:acid phosphatase activity"/>
    <property type="evidence" value="ECO:0007669"/>
    <property type="project" value="TreeGrafter"/>
</dbReference>
<dbReference type="SUPFAM" id="SSF56784">
    <property type="entry name" value="HAD-like"/>
    <property type="match status" value="1"/>
</dbReference>
<protein>
    <recommendedName>
        <fullName evidence="4">Magnesium-dependent phosphatase-1</fullName>
    </recommendedName>
</protein>
<feature type="compositionally biased region" description="Acidic residues" evidence="1">
    <location>
        <begin position="163"/>
        <end position="178"/>
    </location>
</feature>
<dbReference type="AlphaFoldDB" id="A0A1E7FT98"/>
<dbReference type="Proteomes" id="UP000095751">
    <property type="component" value="Unassembled WGS sequence"/>
</dbReference>
<dbReference type="SFLD" id="SFLDS00003">
    <property type="entry name" value="Haloacid_Dehalogenase"/>
    <property type="match status" value="1"/>
</dbReference>
<dbReference type="Pfam" id="PF12689">
    <property type="entry name" value="Acid_PPase"/>
    <property type="match status" value="1"/>
</dbReference>
<gene>
    <name evidence="2" type="ORF">FRACYDRAFT_235023</name>
</gene>
<dbReference type="PANTHER" id="PTHR17901:SF14">
    <property type="entry name" value="MAGNESIUM-DEPENDENT PHOSPHATASE 1"/>
    <property type="match status" value="1"/>
</dbReference>
<accession>A0A1E7FT98</accession>
<evidence type="ECO:0000256" key="1">
    <source>
        <dbReference type="SAM" id="MobiDB-lite"/>
    </source>
</evidence>
<dbReference type="SFLD" id="SFLDG01129">
    <property type="entry name" value="C1.5:_HAD__Beta-PGM__Phosphata"/>
    <property type="match status" value="1"/>
</dbReference>
<sequence>MATSSRKQKRKNKKNDNDDNENENGGYDLRLAVFDLDYTIWQPEMYQIHGPPQLRKRTTTFSATDGTGMKQTTTTEVTDRNNVPITIFDGASYALQYIHKFNNNNNNNNKKKKKKNRNNYNDDSADVKNYTIKAAIASKTDEPKWAKQCMDWLTIDIIIDDDDDDNNNNNNDDDDDEDHDKKKKKTTRTRRKMTLSECFDSTLIEIGYSNKREHFQRLHKKTNIPYQSMVFFDNEYSNITSVQKLGVKCIYTPNGMTKDAWDDALIMFDI</sequence>
<reference evidence="2 3" key="1">
    <citation type="submission" date="2016-09" db="EMBL/GenBank/DDBJ databases">
        <title>Extensive genetic diversity and differential bi-allelic expression allows diatom success in the polar Southern Ocean.</title>
        <authorList>
            <consortium name="DOE Joint Genome Institute"/>
            <person name="Mock T."/>
            <person name="Otillar R.P."/>
            <person name="Strauss J."/>
            <person name="Dupont C."/>
            <person name="Frickenhaus S."/>
            <person name="Maumus F."/>
            <person name="Mcmullan M."/>
            <person name="Sanges R."/>
            <person name="Schmutz J."/>
            <person name="Toseland A."/>
            <person name="Valas R."/>
            <person name="Veluchamy A."/>
            <person name="Ward B.J."/>
            <person name="Allen A."/>
            <person name="Barry K."/>
            <person name="Falciatore A."/>
            <person name="Ferrante M."/>
            <person name="Fortunato A.E."/>
            <person name="Gloeckner G."/>
            <person name="Gruber A."/>
            <person name="Hipkin R."/>
            <person name="Janech M."/>
            <person name="Kroth P."/>
            <person name="Leese F."/>
            <person name="Lindquist E."/>
            <person name="Lyon B.R."/>
            <person name="Martin J."/>
            <person name="Mayer C."/>
            <person name="Parker M."/>
            <person name="Quesneville H."/>
            <person name="Raymond J."/>
            <person name="Uhlig C."/>
            <person name="Valentin K.U."/>
            <person name="Worden A.Z."/>
            <person name="Armbrust E.V."/>
            <person name="Bowler C."/>
            <person name="Green B."/>
            <person name="Moulton V."/>
            <person name="Van Oosterhout C."/>
            <person name="Grigoriev I."/>
        </authorList>
    </citation>
    <scope>NUCLEOTIDE SEQUENCE [LARGE SCALE GENOMIC DNA]</scope>
    <source>
        <strain evidence="2 3">CCMP1102</strain>
    </source>
</reference>
<feature type="region of interest" description="Disordered" evidence="1">
    <location>
        <begin position="163"/>
        <end position="187"/>
    </location>
</feature>
<dbReference type="InterPro" id="IPR010036">
    <property type="entry name" value="MDP_1_eu_arc"/>
</dbReference>
<dbReference type="SFLD" id="SFLDG01131">
    <property type="entry name" value="C1.5.2:_MDP_Like"/>
    <property type="match status" value="1"/>
</dbReference>
<dbReference type="InterPro" id="IPR023214">
    <property type="entry name" value="HAD_sf"/>
</dbReference>
<evidence type="ECO:0000313" key="2">
    <source>
        <dbReference type="EMBL" id="OEU21400.1"/>
    </source>
</evidence>
<organism evidence="2 3">
    <name type="scientific">Fragilariopsis cylindrus CCMP1102</name>
    <dbReference type="NCBI Taxonomy" id="635003"/>
    <lineage>
        <taxon>Eukaryota</taxon>
        <taxon>Sar</taxon>
        <taxon>Stramenopiles</taxon>
        <taxon>Ochrophyta</taxon>
        <taxon>Bacillariophyta</taxon>
        <taxon>Bacillariophyceae</taxon>
        <taxon>Bacillariophycidae</taxon>
        <taxon>Bacillariales</taxon>
        <taxon>Bacillariaceae</taxon>
        <taxon>Fragilariopsis</taxon>
    </lineage>
</organism>
<dbReference type="KEGG" id="fcy:FRACYDRAFT_235023"/>
<feature type="region of interest" description="Disordered" evidence="1">
    <location>
        <begin position="1"/>
        <end position="26"/>
    </location>
</feature>
<dbReference type="OrthoDB" id="2865258at2759"/>
<proteinExistence type="predicted"/>
<dbReference type="InParanoid" id="A0A1E7FT98"/>
<dbReference type="PANTHER" id="PTHR17901">
    <property type="entry name" value="MAGNESIUM-DEPENDENT PHOSPHATASE 1 MDP1"/>
    <property type="match status" value="1"/>
</dbReference>
<dbReference type="InterPro" id="IPR036412">
    <property type="entry name" value="HAD-like_sf"/>
</dbReference>
<keyword evidence="3" id="KW-1185">Reference proteome</keyword>
<evidence type="ECO:0008006" key="4">
    <source>
        <dbReference type="Google" id="ProtNLM"/>
    </source>
</evidence>
<dbReference type="Gene3D" id="3.40.50.1000">
    <property type="entry name" value="HAD superfamily/HAD-like"/>
    <property type="match status" value="1"/>
</dbReference>
<feature type="region of interest" description="Disordered" evidence="1">
    <location>
        <begin position="102"/>
        <end position="124"/>
    </location>
</feature>
<evidence type="ECO:0000313" key="3">
    <source>
        <dbReference type="Proteomes" id="UP000095751"/>
    </source>
</evidence>